<keyword evidence="4" id="KW-1185">Reference proteome</keyword>
<dbReference type="Proteomes" id="UP001143545">
    <property type="component" value="Unassembled WGS sequence"/>
</dbReference>
<dbReference type="AlphaFoldDB" id="A0A9W6B4R8"/>
<dbReference type="SUPFAM" id="SSF52266">
    <property type="entry name" value="SGNH hydrolase"/>
    <property type="match status" value="1"/>
</dbReference>
<proteinExistence type="predicted"/>
<sequence>MKIFRTTKFILLIGFILVTIKLHAQDSNFYIFLCFGQSNMEGQGAIEPVDTIANSRFKLLEAMDCPNLNREMGKWYNATPPTCQCDTKLSPADYFGKTMIENLPDSISVGIINVAIGGCDIRLFDKDVYKHYALTYKEDWFKSKVAGYGWNPYKRLIDMAKLAQKKGVVKGILLHQGETNTGQIQWPFYVQKIYNDMLEDLSLEADSVPILAGEMLQTEVNCCDAMIPIVNILPEVIPNAYIISSKGCTAQDNAHFDSEGYRLLGSRYAYKMLEILGYQVP</sequence>
<dbReference type="InterPro" id="IPR005181">
    <property type="entry name" value="SASA"/>
</dbReference>
<dbReference type="InterPro" id="IPR052940">
    <property type="entry name" value="Carb_Esterase_6"/>
</dbReference>
<feature type="domain" description="Sialate O-acetylesterase" evidence="2">
    <location>
        <begin position="29"/>
        <end position="273"/>
    </location>
</feature>
<comment type="caution">
    <text evidence="3">The sequence shown here is derived from an EMBL/GenBank/DDBJ whole genome shotgun (WGS) entry which is preliminary data.</text>
</comment>
<organism evidence="3 4">
    <name type="scientific">Neptunitalea chrysea</name>
    <dbReference type="NCBI Taxonomy" id="1647581"/>
    <lineage>
        <taxon>Bacteria</taxon>
        <taxon>Pseudomonadati</taxon>
        <taxon>Bacteroidota</taxon>
        <taxon>Flavobacteriia</taxon>
        <taxon>Flavobacteriales</taxon>
        <taxon>Flavobacteriaceae</taxon>
        <taxon>Neptunitalea</taxon>
    </lineage>
</organism>
<dbReference type="Pfam" id="PF03629">
    <property type="entry name" value="SASA"/>
    <property type="match status" value="1"/>
</dbReference>
<accession>A0A9W6B4R8</accession>
<dbReference type="GO" id="GO:0016788">
    <property type="term" value="F:hydrolase activity, acting on ester bonds"/>
    <property type="evidence" value="ECO:0007669"/>
    <property type="project" value="UniProtKB-ARBA"/>
</dbReference>
<protein>
    <recommendedName>
        <fullName evidence="2">Sialate O-acetylesterase domain-containing protein</fullName>
    </recommendedName>
</protein>
<gene>
    <name evidence="3" type="ORF">NBRC110019_03360</name>
</gene>
<dbReference type="Gene3D" id="3.40.50.1110">
    <property type="entry name" value="SGNH hydrolase"/>
    <property type="match status" value="1"/>
</dbReference>
<dbReference type="EMBL" id="BRVP01000002">
    <property type="protein sequence ID" value="GLB51297.1"/>
    <property type="molecule type" value="Genomic_DNA"/>
</dbReference>
<evidence type="ECO:0000313" key="4">
    <source>
        <dbReference type="Proteomes" id="UP001143545"/>
    </source>
</evidence>
<name>A0A9W6B4R8_9FLAO</name>
<dbReference type="PANTHER" id="PTHR31988">
    <property type="entry name" value="ESTERASE, PUTATIVE (DUF303)-RELATED"/>
    <property type="match status" value="1"/>
</dbReference>
<keyword evidence="1" id="KW-0378">Hydrolase</keyword>
<evidence type="ECO:0000256" key="1">
    <source>
        <dbReference type="ARBA" id="ARBA00022801"/>
    </source>
</evidence>
<dbReference type="InterPro" id="IPR036514">
    <property type="entry name" value="SGNH_hydro_sf"/>
</dbReference>
<dbReference type="RefSeq" id="WP_281751692.1">
    <property type="nucleotide sequence ID" value="NZ_BRVP01000002.1"/>
</dbReference>
<evidence type="ECO:0000313" key="3">
    <source>
        <dbReference type="EMBL" id="GLB51297.1"/>
    </source>
</evidence>
<evidence type="ECO:0000259" key="2">
    <source>
        <dbReference type="Pfam" id="PF03629"/>
    </source>
</evidence>
<dbReference type="PANTHER" id="PTHR31988:SF19">
    <property type="entry name" value="9-O-ACETYL-N-ACETYLNEURAMINIC ACID DEACETYLASE-RELATED"/>
    <property type="match status" value="1"/>
</dbReference>
<reference evidence="3" key="1">
    <citation type="submission" date="2022-07" db="EMBL/GenBank/DDBJ databases">
        <title>Taxonomy of Novel Oxalotrophic and Methylotrophic Bacteria.</title>
        <authorList>
            <person name="Sahin N."/>
            <person name="Tani A."/>
        </authorList>
    </citation>
    <scope>NUCLEOTIDE SEQUENCE</scope>
    <source>
        <strain evidence="3">AM327</strain>
    </source>
</reference>